<reference evidence="1" key="1">
    <citation type="submission" date="2014-09" db="EMBL/GenBank/DDBJ databases">
        <authorList>
            <person name="Magalhaes I.L.F."/>
            <person name="Oliveira U."/>
            <person name="Santos F.R."/>
            <person name="Vidigal T.H.D.A."/>
            <person name="Brescovit A.D."/>
            <person name="Santos A.J."/>
        </authorList>
    </citation>
    <scope>NUCLEOTIDE SEQUENCE</scope>
    <source>
        <tissue evidence="1">Shoot tissue taken approximately 20 cm above the soil surface</tissue>
    </source>
</reference>
<evidence type="ECO:0000313" key="1">
    <source>
        <dbReference type="EMBL" id="JAD30976.1"/>
    </source>
</evidence>
<proteinExistence type="predicted"/>
<sequence length="12" mass="1308">MTELTVTGKQPC</sequence>
<dbReference type="EMBL" id="GBRH01266919">
    <property type="protein sequence ID" value="JAD30976.1"/>
    <property type="molecule type" value="Transcribed_RNA"/>
</dbReference>
<accession>A0A0A8YWL9</accession>
<name>A0A0A8YWL9_ARUDO</name>
<protein>
    <submittedName>
        <fullName evidence="1">Uncharacterized protein</fullName>
    </submittedName>
</protein>
<reference evidence="1" key="2">
    <citation type="journal article" date="2015" name="Data Brief">
        <title>Shoot transcriptome of the giant reed, Arundo donax.</title>
        <authorList>
            <person name="Barrero R.A."/>
            <person name="Guerrero F.D."/>
            <person name="Moolhuijzen P."/>
            <person name="Goolsby J.A."/>
            <person name="Tidwell J."/>
            <person name="Bellgard S.E."/>
            <person name="Bellgard M.I."/>
        </authorList>
    </citation>
    <scope>NUCLEOTIDE SEQUENCE</scope>
    <source>
        <tissue evidence="1">Shoot tissue taken approximately 20 cm above the soil surface</tissue>
    </source>
</reference>
<organism evidence="1">
    <name type="scientific">Arundo donax</name>
    <name type="common">Giant reed</name>
    <name type="synonym">Donax arundinaceus</name>
    <dbReference type="NCBI Taxonomy" id="35708"/>
    <lineage>
        <taxon>Eukaryota</taxon>
        <taxon>Viridiplantae</taxon>
        <taxon>Streptophyta</taxon>
        <taxon>Embryophyta</taxon>
        <taxon>Tracheophyta</taxon>
        <taxon>Spermatophyta</taxon>
        <taxon>Magnoliopsida</taxon>
        <taxon>Liliopsida</taxon>
        <taxon>Poales</taxon>
        <taxon>Poaceae</taxon>
        <taxon>PACMAD clade</taxon>
        <taxon>Arundinoideae</taxon>
        <taxon>Arundineae</taxon>
        <taxon>Arundo</taxon>
    </lineage>
</organism>